<keyword evidence="6" id="KW-1015">Disulfide bond</keyword>
<evidence type="ECO:0000256" key="5">
    <source>
        <dbReference type="ARBA" id="ARBA00022729"/>
    </source>
</evidence>
<dbReference type="OrthoDB" id="779300at2759"/>
<keyword evidence="3" id="KW-1003">Cell membrane</keyword>
<protein>
    <recommendedName>
        <fullName evidence="10">Bifunctional inhibitor/plant lipid transfer protein/seed storage helical domain-containing protein</fullName>
    </recommendedName>
</protein>
<dbReference type="InterPro" id="IPR043325">
    <property type="entry name" value="LTSS"/>
</dbReference>
<dbReference type="EMBL" id="CM018208">
    <property type="protein sequence ID" value="KAB2072259.1"/>
    <property type="molecule type" value="Genomic_DNA"/>
</dbReference>
<keyword evidence="5 9" id="KW-0732">Signal</keyword>
<dbReference type="SUPFAM" id="SSF47699">
    <property type="entry name" value="Bifunctional inhibitor/lipid-transfer protein/seed storage 2S albumin"/>
    <property type="match status" value="1"/>
</dbReference>
<dbReference type="Pfam" id="PF14368">
    <property type="entry name" value="LTP_2"/>
    <property type="match status" value="1"/>
</dbReference>
<name>A0A5J5UXT3_GOSBA</name>
<dbReference type="CDD" id="cd00010">
    <property type="entry name" value="AAI_LTSS"/>
    <property type="match status" value="1"/>
</dbReference>
<dbReference type="GO" id="GO:0098552">
    <property type="term" value="C:side of membrane"/>
    <property type="evidence" value="ECO:0007669"/>
    <property type="project" value="UniProtKB-KW"/>
</dbReference>
<dbReference type="PANTHER" id="PTHR33044">
    <property type="entry name" value="BIFUNCTIONAL INHIBITOR/LIPID-TRANSFER PROTEIN/SEED STORAGE 2S ALBUMIN SUPERFAMILY PROTEIN-RELATED"/>
    <property type="match status" value="1"/>
</dbReference>
<evidence type="ECO:0000256" key="2">
    <source>
        <dbReference type="ARBA" id="ARBA00009748"/>
    </source>
</evidence>
<dbReference type="InterPro" id="IPR036312">
    <property type="entry name" value="Bifun_inhib/LTP/seed_sf"/>
</dbReference>
<feature type="chain" id="PRO_5023932571" description="Bifunctional inhibitor/plant lipid transfer protein/seed storage helical domain-containing protein" evidence="9">
    <location>
        <begin position="20"/>
        <end position="158"/>
    </location>
</feature>
<evidence type="ECO:0000256" key="9">
    <source>
        <dbReference type="SAM" id="SignalP"/>
    </source>
</evidence>
<dbReference type="AlphaFoldDB" id="A0A5J5UXT3"/>
<organism evidence="11 12">
    <name type="scientific">Gossypium barbadense</name>
    <name type="common">Sea Island cotton</name>
    <name type="synonym">Hibiscus barbadensis</name>
    <dbReference type="NCBI Taxonomy" id="3634"/>
    <lineage>
        <taxon>Eukaryota</taxon>
        <taxon>Viridiplantae</taxon>
        <taxon>Streptophyta</taxon>
        <taxon>Embryophyta</taxon>
        <taxon>Tracheophyta</taxon>
        <taxon>Spermatophyta</taxon>
        <taxon>Magnoliopsida</taxon>
        <taxon>eudicotyledons</taxon>
        <taxon>Gunneridae</taxon>
        <taxon>Pentapetalae</taxon>
        <taxon>rosids</taxon>
        <taxon>malvids</taxon>
        <taxon>Malvales</taxon>
        <taxon>Malvaceae</taxon>
        <taxon>Malvoideae</taxon>
        <taxon>Gossypium</taxon>
    </lineage>
</organism>
<gene>
    <name evidence="11" type="ORF">ES319_A07G003900v1</name>
</gene>
<feature type="domain" description="Bifunctional inhibitor/plant lipid transfer protein/seed storage helical" evidence="10">
    <location>
        <begin position="13"/>
        <end position="85"/>
    </location>
</feature>
<evidence type="ECO:0000256" key="3">
    <source>
        <dbReference type="ARBA" id="ARBA00022475"/>
    </source>
</evidence>
<evidence type="ECO:0000313" key="12">
    <source>
        <dbReference type="Proteomes" id="UP000327439"/>
    </source>
</evidence>
<evidence type="ECO:0000256" key="8">
    <source>
        <dbReference type="ARBA" id="ARBA00023288"/>
    </source>
</evidence>
<keyword evidence="8" id="KW-0449">Lipoprotein</keyword>
<accession>A0A5J5UXT3</accession>
<comment type="subcellular location">
    <subcellularLocation>
        <location evidence="1">Cell membrane</location>
        <topology evidence="1">Lipid-anchor</topology>
        <topology evidence="1">GPI-anchor</topology>
    </subcellularLocation>
</comment>
<proteinExistence type="inferred from homology"/>
<keyword evidence="12" id="KW-1185">Reference proteome</keyword>
<keyword evidence="4" id="KW-0336">GPI-anchor</keyword>
<sequence>MVVIRIILATWAVMATTKATIMEGDENGCADQHANLASCIPFVSGTAKKPAPQCCQDIQKMKANKPKCYQHHFALHMPSACNIDAKVSDCPSILNLSPNSPYAKIFKEVGSSTTRVRSSSSNLVSKATPSSSNDIEKVKVFHGGNCLVLIALIAWIFI</sequence>
<dbReference type="Gene3D" id="1.10.110.10">
    <property type="entry name" value="Plant lipid-transfer and hydrophobic proteins"/>
    <property type="match status" value="1"/>
</dbReference>
<evidence type="ECO:0000256" key="7">
    <source>
        <dbReference type="ARBA" id="ARBA00023180"/>
    </source>
</evidence>
<keyword evidence="7" id="KW-0325">Glycoprotein</keyword>
<evidence type="ECO:0000313" key="11">
    <source>
        <dbReference type="EMBL" id="KAB2072259.1"/>
    </source>
</evidence>
<evidence type="ECO:0000256" key="6">
    <source>
        <dbReference type="ARBA" id="ARBA00023157"/>
    </source>
</evidence>
<evidence type="ECO:0000256" key="4">
    <source>
        <dbReference type="ARBA" id="ARBA00022622"/>
    </source>
</evidence>
<dbReference type="InterPro" id="IPR016140">
    <property type="entry name" value="Bifunc_inhib/LTP/seed_store"/>
</dbReference>
<feature type="signal peptide" evidence="9">
    <location>
        <begin position="1"/>
        <end position="19"/>
    </location>
</feature>
<evidence type="ECO:0000256" key="1">
    <source>
        <dbReference type="ARBA" id="ARBA00004609"/>
    </source>
</evidence>
<dbReference type="Proteomes" id="UP000327439">
    <property type="component" value="Chromosome A07"/>
</dbReference>
<dbReference type="GO" id="GO:0005886">
    <property type="term" value="C:plasma membrane"/>
    <property type="evidence" value="ECO:0007669"/>
    <property type="project" value="UniProtKB-SubCell"/>
</dbReference>
<keyword evidence="4" id="KW-0472">Membrane</keyword>
<reference evidence="12" key="1">
    <citation type="journal article" date="2020" name="Nat. Genet.">
        <title>Genomic diversifications of five Gossypium allopolyploid species and their impact on cotton improvement.</title>
        <authorList>
            <person name="Chen Z.J."/>
            <person name="Sreedasyam A."/>
            <person name="Ando A."/>
            <person name="Song Q."/>
            <person name="De Santiago L.M."/>
            <person name="Hulse-Kemp A.M."/>
            <person name="Ding M."/>
            <person name="Ye W."/>
            <person name="Kirkbride R.C."/>
            <person name="Jenkins J."/>
            <person name="Plott C."/>
            <person name="Lovell J."/>
            <person name="Lin Y.M."/>
            <person name="Vaughn R."/>
            <person name="Liu B."/>
            <person name="Simpson S."/>
            <person name="Scheffler B.E."/>
            <person name="Wen L."/>
            <person name="Saski C.A."/>
            <person name="Grover C.E."/>
            <person name="Hu G."/>
            <person name="Conover J.L."/>
            <person name="Carlson J.W."/>
            <person name="Shu S."/>
            <person name="Boston L.B."/>
            <person name="Williams M."/>
            <person name="Peterson D.G."/>
            <person name="McGee K."/>
            <person name="Jones D.C."/>
            <person name="Wendel J.F."/>
            <person name="Stelly D.M."/>
            <person name="Grimwood J."/>
            <person name="Schmutz J."/>
        </authorList>
    </citation>
    <scope>NUCLEOTIDE SEQUENCE [LARGE SCALE GENOMIC DNA]</scope>
    <source>
        <strain evidence="12">cv. 3-79</strain>
    </source>
</reference>
<evidence type="ECO:0000259" key="10">
    <source>
        <dbReference type="Pfam" id="PF14368"/>
    </source>
</evidence>
<comment type="similarity">
    <text evidence="2">Belongs to the plant LTP family.</text>
</comment>